<sequence length="165" mass="18027">MENILGVLSKRDDLISPTNPERHGKHCNFTYWQTPGTSSTQSPIRQENEFGSDGTEDENRRRGRNGVTHSTGFQHLPCPVPVSSLRLYSSCGGAKYSVVFSQFAFFQTALSDIVEVHDGGGLGIPRCSSSLSGAHTQDQCHRLQLGPRLMAPLWATLLLGAVIKT</sequence>
<name>A0AAD3NE23_LATJO</name>
<dbReference type="EMBL" id="BRZM01000563">
    <property type="protein sequence ID" value="GLD71338.1"/>
    <property type="molecule type" value="Genomic_DNA"/>
</dbReference>
<dbReference type="AlphaFoldDB" id="A0AAD3NE23"/>
<organism evidence="2 3">
    <name type="scientific">Lates japonicus</name>
    <name type="common">Japanese lates</name>
    <dbReference type="NCBI Taxonomy" id="270547"/>
    <lineage>
        <taxon>Eukaryota</taxon>
        <taxon>Metazoa</taxon>
        <taxon>Chordata</taxon>
        <taxon>Craniata</taxon>
        <taxon>Vertebrata</taxon>
        <taxon>Euteleostomi</taxon>
        <taxon>Actinopterygii</taxon>
        <taxon>Neopterygii</taxon>
        <taxon>Teleostei</taxon>
        <taxon>Neoteleostei</taxon>
        <taxon>Acanthomorphata</taxon>
        <taxon>Carangaria</taxon>
        <taxon>Carangaria incertae sedis</taxon>
        <taxon>Centropomidae</taxon>
        <taxon>Lates</taxon>
    </lineage>
</organism>
<protein>
    <submittedName>
        <fullName evidence="2">CUB and sushi domain-containing protein 2</fullName>
    </submittedName>
</protein>
<keyword evidence="3" id="KW-1185">Reference proteome</keyword>
<evidence type="ECO:0000256" key="1">
    <source>
        <dbReference type="SAM" id="MobiDB-lite"/>
    </source>
</evidence>
<feature type="compositionally biased region" description="Polar residues" evidence="1">
    <location>
        <begin position="35"/>
        <end position="45"/>
    </location>
</feature>
<proteinExistence type="predicted"/>
<evidence type="ECO:0000313" key="3">
    <source>
        <dbReference type="Proteomes" id="UP001279410"/>
    </source>
</evidence>
<accession>A0AAD3NE23</accession>
<reference evidence="2" key="1">
    <citation type="submission" date="2022-08" db="EMBL/GenBank/DDBJ databases">
        <title>Genome sequencing of akame (Lates japonicus).</title>
        <authorList>
            <person name="Hashiguchi Y."/>
            <person name="Takahashi H."/>
        </authorList>
    </citation>
    <scope>NUCLEOTIDE SEQUENCE</scope>
    <source>
        <strain evidence="2">Kochi</strain>
    </source>
</reference>
<gene>
    <name evidence="2" type="ORF">AKAME5_002266000</name>
</gene>
<feature type="region of interest" description="Disordered" evidence="1">
    <location>
        <begin position="35"/>
        <end position="70"/>
    </location>
</feature>
<comment type="caution">
    <text evidence="2">The sequence shown here is derived from an EMBL/GenBank/DDBJ whole genome shotgun (WGS) entry which is preliminary data.</text>
</comment>
<evidence type="ECO:0000313" key="2">
    <source>
        <dbReference type="EMBL" id="GLD71338.1"/>
    </source>
</evidence>
<dbReference type="Proteomes" id="UP001279410">
    <property type="component" value="Unassembled WGS sequence"/>
</dbReference>